<proteinExistence type="predicted"/>
<reference evidence="1" key="1">
    <citation type="submission" date="2020-05" db="EMBL/GenBank/DDBJ databases">
        <title>Large-scale comparative analyses of tick genomes elucidate their genetic diversity and vector capacities.</title>
        <authorList>
            <person name="Jia N."/>
            <person name="Wang J."/>
            <person name="Shi W."/>
            <person name="Du L."/>
            <person name="Sun Y."/>
            <person name="Zhan W."/>
            <person name="Jiang J."/>
            <person name="Wang Q."/>
            <person name="Zhang B."/>
            <person name="Ji P."/>
            <person name="Sakyi L.B."/>
            <person name="Cui X."/>
            <person name="Yuan T."/>
            <person name="Jiang B."/>
            <person name="Yang W."/>
            <person name="Lam T.T.-Y."/>
            <person name="Chang Q."/>
            <person name="Ding S."/>
            <person name="Wang X."/>
            <person name="Zhu J."/>
            <person name="Ruan X."/>
            <person name="Zhao L."/>
            <person name="Wei J."/>
            <person name="Que T."/>
            <person name="Du C."/>
            <person name="Cheng J."/>
            <person name="Dai P."/>
            <person name="Han X."/>
            <person name="Huang E."/>
            <person name="Gao Y."/>
            <person name="Liu J."/>
            <person name="Shao H."/>
            <person name="Ye R."/>
            <person name="Li L."/>
            <person name="Wei W."/>
            <person name="Wang X."/>
            <person name="Wang C."/>
            <person name="Yang T."/>
            <person name="Huo Q."/>
            <person name="Li W."/>
            <person name="Guo W."/>
            <person name="Chen H."/>
            <person name="Zhou L."/>
            <person name="Ni X."/>
            <person name="Tian J."/>
            <person name="Zhou Y."/>
            <person name="Sheng Y."/>
            <person name="Liu T."/>
            <person name="Pan Y."/>
            <person name="Xia L."/>
            <person name="Li J."/>
            <person name="Zhao F."/>
            <person name="Cao W."/>
        </authorList>
    </citation>
    <scope>NUCLEOTIDE SEQUENCE</scope>
    <source>
        <strain evidence="1">Dsil-2018</strain>
    </source>
</reference>
<protein>
    <submittedName>
        <fullName evidence="1">Uncharacterized protein</fullName>
    </submittedName>
</protein>
<evidence type="ECO:0000313" key="2">
    <source>
        <dbReference type="Proteomes" id="UP000821865"/>
    </source>
</evidence>
<keyword evidence="2" id="KW-1185">Reference proteome</keyword>
<gene>
    <name evidence="1" type="ORF">HPB49_021706</name>
</gene>
<dbReference type="EMBL" id="CM023471">
    <property type="protein sequence ID" value="KAH7967047.1"/>
    <property type="molecule type" value="Genomic_DNA"/>
</dbReference>
<dbReference type="Proteomes" id="UP000821865">
    <property type="component" value="Chromosome 2"/>
</dbReference>
<evidence type="ECO:0000313" key="1">
    <source>
        <dbReference type="EMBL" id="KAH7967047.1"/>
    </source>
</evidence>
<name>A0ACB8DG26_DERSI</name>
<comment type="caution">
    <text evidence="1">The sequence shown here is derived from an EMBL/GenBank/DDBJ whole genome shotgun (WGS) entry which is preliminary data.</text>
</comment>
<organism evidence="1 2">
    <name type="scientific">Dermacentor silvarum</name>
    <name type="common">Tick</name>
    <dbReference type="NCBI Taxonomy" id="543639"/>
    <lineage>
        <taxon>Eukaryota</taxon>
        <taxon>Metazoa</taxon>
        <taxon>Ecdysozoa</taxon>
        <taxon>Arthropoda</taxon>
        <taxon>Chelicerata</taxon>
        <taxon>Arachnida</taxon>
        <taxon>Acari</taxon>
        <taxon>Parasitiformes</taxon>
        <taxon>Ixodida</taxon>
        <taxon>Ixodoidea</taxon>
        <taxon>Ixodidae</taxon>
        <taxon>Rhipicephalinae</taxon>
        <taxon>Dermacentor</taxon>
    </lineage>
</organism>
<accession>A0ACB8DG26</accession>
<sequence>MSHKSPPLPPDPREDGYDYRLDVSIGDKKDDRFWGEEIVKPSRKLSFERDIRVQEFEKERSSSEVRKLVRSPDTKARAAEPSLDSSGSVSQKSRRSRHRKRHKRKSRRKRKKKKKKRRSRDDDSTTATTGETTQSRKDQSSGASLSQLLPSAVANFFTVDPAASPPMDERAMDAAAIGEPAGVMQPTDVTTAETLPPKRKRKKTPPVLARRGRGHFLAAGQRR</sequence>